<sequence>MPVQLTRRAGIAAVAALTLAPLAACSTGEAATPASETTASSPEAEFERLEDEFDARLGVYAVDTGSEEDIAYNAGERFAYASTFKALAVGAVLQQNSLEEMEELITYSEEDLVEHSPITEQHVDTGMTLMELSDATVRYSDNAAANLLFEELGGPEGLGAALAGIGDDVTHVDRIEPDLNEATPGDIRDTSTPRALATSLGAYTLGDVLPEEKSAVLVDLLKRNTTGDALIRAGVPEGWEVGDKTGAGGYGGRNDIAVIWPPEGDPILMAVMSSRDEEDAEYQDALIAEAAAVAIEELG</sequence>
<gene>
    <name evidence="8" type="primary">bla</name>
    <name evidence="8" type="ORF">ACFO4E_10135</name>
</gene>
<dbReference type="PRINTS" id="PR00118">
    <property type="entry name" value="BLACTAMASEA"/>
</dbReference>
<name>A0ABV9DXY8_9ACTN</name>
<reference evidence="9" key="1">
    <citation type="journal article" date="2019" name="Int. J. Syst. Evol. Microbiol.">
        <title>The Global Catalogue of Microorganisms (GCM) 10K type strain sequencing project: providing services to taxonomists for standard genome sequencing and annotation.</title>
        <authorList>
            <consortium name="The Broad Institute Genomics Platform"/>
            <consortium name="The Broad Institute Genome Sequencing Center for Infectious Disease"/>
            <person name="Wu L."/>
            <person name="Ma J."/>
        </authorList>
    </citation>
    <scope>NUCLEOTIDE SEQUENCE [LARGE SCALE GENOMIC DNA]</scope>
    <source>
        <strain evidence="9">XZYJ18</strain>
    </source>
</reference>
<dbReference type="RefSeq" id="WP_378573227.1">
    <property type="nucleotide sequence ID" value="NZ_JBHSFQ010000007.1"/>
</dbReference>
<keyword evidence="3 5" id="KW-0378">Hydrolase</keyword>
<dbReference type="PANTHER" id="PTHR35333:SF3">
    <property type="entry name" value="BETA-LACTAMASE-TYPE TRANSPEPTIDASE FOLD CONTAINING PROTEIN"/>
    <property type="match status" value="1"/>
</dbReference>
<evidence type="ECO:0000256" key="1">
    <source>
        <dbReference type="ARBA" id="ARBA00009009"/>
    </source>
</evidence>
<organism evidence="8 9">
    <name type="scientific">Nocardiopsis mangrovi</name>
    <dbReference type="NCBI Taxonomy" id="1179818"/>
    <lineage>
        <taxon>Bacteria</taxon>
        <taxon>Bacillati</taxon>
        <taxon>Actinomycetota</taxon>
        <taxon>Actinomycetes</taxon>
        <taxon>Streptosporangiales</taxon>
        <taxon>Nocardiopsidaceae</taxon>
        <taxon>Nocardiopsis</taxon>
    </lineage>
</organism>
<dbReference type="InterPro" id="IPR000871">
    <property type="entry name" value="Beta-lactam_class-A"/>
</dbReference>
<dbReference type="GO" id="GO:0008800">
    <property type="term" value="F:beta-lactamase activity"/>
    <property type="evidence" value="ECO:0007669"/>
    <property type="project" value="UniProtKB-EC"/>
</dbReference>
<comment type="caution">
    <text evidence="8">The sequence shown here is derived from an EMBL/GenBank/DDBJ whole genome shotgun (WGS) entry which is preliminary data.</text>
</comment>
<evidence type="ECO:0000313" key="9">
    <source>
        <dbReference type="Proteomes" id="UP001595923"/>
    </source>
</evidence>
<evidence type="ECO:0000256" key="2">
    <source>
        <dbReference type="ARBA" id="ARBA00012865"/>
    </source>
</evidence>
<keyword evidence="9" id="KW-1185">Reference proteome</keyword>
<evidence type="ECO:0000256" key="6">
    <source>
        <dbReference type="SAM" id="SignalP"/>
    </source>
</evidence>
<dbReference type="InterPro" id="IPR023650">
    <property type="entry name" value="Beta-lactam_class-A_AS"/>
</dbReference>
<dbReference type="EC" id="3.5.2.6" evidence="2 5"/>
<comment type="catalytic activity">
    <reaction evidence="5">
        <text>a beta-lactam + H2O = a substituted beta-amino acid</text>
        <dbReference type="Rhea" id="RHEA:20401"/>
        <dbReference type="ChEBI" id="CHEBI:15377"/>
        <dbReference type="ChEBI" id="CHEBI:35627"/>
        <dbReference type="ChEBI" id="CHEBI:140347"/>
        <dbReference type="EC" id="3.5.2.6"/>
    </reaction>
</comment>
<feature type="signal peptide" evidence="6">
    <location>
        <begin position="1"/>
        <end position="30"/>
    </location>
</feature>
<comment type="similarity">
    <text evidence="1 5">Belongs to the class-A beta-lactamase family.</text>
</comment>
<feature type="domain" description="Beta-lactamase class A catalytic" evidence="7">
    <location>
        <begin position="58"/>
        <end position="272"/>
    </location>
</feature>
<evidence type="ECO:0000256" key="3">
    <source>
        <dbReference type="ARBA" id="ARBA00022801"/>
    </source>
</evidence>
<protein>
    <recommendedName>
        <fullName evidence="2 5">Beta-lactamase</fullName>
        <ecNumber evidence="2 5">3.5.2.6</ecNumber>
    </recommendedName>
</protein>
<keyword evidence="4 5" id="KW-0046">Antibiotic resistance</keyword>
<dbReference type="PROSITE" id="PS00146">
    <property type="entry name" value="BETA_LACTAMASE_A"/>
    <property type="match status" value="1"/>
</dbReference>
<dbReference type="Pfam" id="PF13354">
    <property type="entry name" value="Beta-lactamase2"/>
    <property type="match status" value="1"/>
</dbReference>
<dbReference type="NCBIfam" id="NF033103">
    <property type="entry name" value="bla_class_A"/>
    <property type="match status" value="1"/>
</dbReference>
<accession>A0ABV9DXY8</accession>
<dbReference type="SUPFAM" id="SSF56601">
    <property type="entry name" value="beta-lactamase/transpeptidase-like"/>
    <property type="match status" value="1"/>
</dbReference>
<feature type="chain" id="PRO_5045298400" description="Beta-lactamase" evidence="6">
    <location>
        <begin position="31"/>
        <end position="299"/>
    </location>
</feature>
<dbReference type="Proteomes" id="UP001595923">
    <property type="component" value="Unassembled WGS sequence"/>
</dbReference>
<dbReference type="InterPro" id="IPR045155">
    <property type="entry name" value="Beta-lactam_cat"/>
</dbReference>
<keyword evidence="6" id="KW-0732">Signal</keyword>
<dbReference type="PANTHER" id="PTHR35333">
    <property type="entry name" value="BETA-LACTAMASE"/>
    <property type="match status" value="1"/>
</dbReference>
<evidence type="ECO:0000259" key="7">
    <source>
        <dbReference type="Pfam" id="PF13354"/>
    </source>
</evidence>
<evidence type="ECO:0000313" key="8">
    <source>
        <dbReference type="EMBL" id="MFC4562213.1"/>
    </source>
</evidence>
<dbReference type="InterPro" id="IPR012338">
    <property type="entry name" value="Beta-lactam/transpept-like"/>
</dbReference>
<dbReference type="Gene3D" id="3.40.710.10">
    <property type="entry name" value="DD-peptidase/beta-lactamase superfamily"/>
    <property type="match status" value="1"/>
</dbReference>
<proteinExistence type="inferred from homology"/>
<dbReference type="EMBL" id="JBHSFQ010000007">
    <property type="protein sequence ID" value="MFC4562213.1"/>
    <property type="molecule type" value="Genomic_DNA"/>
</dbReference>
<evidence type="ECO:0000256" key="5">
    <source>
        <dbReference type="RuleBase" id="RU361140"/>
    </source>
</evidence>
<evidence type="ECO:0000256" key="4">
    <source>
        <dbReference type="ARBA" id="ARBA00023251"/>
    </source>
</evidence>